<dbReference type="Pfam" id="PF03062">
    <property type="entry name" value="MBOAT"/>
    <property type="match status" value="1"/>
</dbReference>
<dbReference type="InterPro" id="IPR004299">
    <property type="entry name" value="MBOAT_fam"/>
</dbReference>
<keyword evidence="7 9" id="KW-0808">Transferase</keyword>
<name>A0A2T0SUK5_9BACT</name>
<keyword evidence="3 7" id="KW-1003">Cell membrane</keyword>
<feature type="transmembrane region" description="Helical" evidence="8">
    <location>
        <begin position="455"/>
        <end position="475"/>
    </location>
</feature>
<evidence type="ECO:0000256" key="8">
    <source>
        <dbReference type="SAM" id="Phobius"/>
    </source>
</evidence>
<feature type="transmembrane region" description="Helical" evidence="8">
    <location>
        <begin position="29"/>
        <end position="62"/>
    </location>
</feature>
<reference evidence="9 10" key="1">
    <citation type="submission" date="2018-03" db="EMBL/GenBank/DDBJ databases">
        <title>Genomic Encyclopedia of Archaeal and Bacterial Type Strains, Phase II (KMG-II): from individual species to whole genera.</title>
        <authorList>
            <person name="Goeker M."/>
        </authorList>
    </citation>
    <scope>NUCLEOTIDE SEQUENCE [LARGE SCALE GENOMIC DNA]</scope>
    <source>
        <strain evidence="9 10">DSM 28354</strain>
    </source>
</reference>
<comment type="caution">
    <text evidence="9">The sequence shown here is derived from an EMBL/GenBank/DDBJ whole genome shotgun (WGS) entry which is preliminary data.</text>
</comment>
<sequence length="510" mass="59130">MLFNSLQFLLFFIVVTLGYFSLKWRGRWVLLLVASCYFYMVFKPSYFLILLLTIIIDYIAGIWIERTHGPARRWLLILSLVSNLGILAFFKYLGFFAENVVWLFDHLSMPSLATQVEGLTNRIFIRVLRFFGENDVSSFKDNVINILPVGLSFHTFQAMSYTIEVYRGNQKAERHFGIYALYVMFYPQLVAGPIERPQNVLWQFHSYFQYDREEVKAGLMQMAFGLFKKLVIADRLLLLTNHAYADPSQHNGLTLLVATFFFTFQIYCDFSGYSDIAIGAARVMGFTLMENFRTPYIAQSVSEFWRRWHISLSTWFRDYLYIPLGGNRKGPVRQYINMLIVFLASGLWHGPNWTYVIWGGLNGLYQVLAVLRDKLLARFGFITTPARQIHSPASEPKPGSPVWAIINTLITFVLIMLTWVFFRARNLGDAMLILQRIATLSWSETISSPMNAVEMWFSVGLIAFLLAKEYFYLALPTRNTVVFVVLFALTTFATYLFGVFSSNQFIYFQF</sequence>
<evidence type="ECO:0000256" key="5">
    <source>
        <dbReference type="ARBA" id="ARBA00022989"/>
    </source>
</evidence>
<evidence type="ECO:0000256" key="6">
    <source>
        <dbReference type="ARBA" id="ARBA00023136"/>
    </source>
</evidence>
<feature type="transmembrane region" description="Helical" evidence="8">
    <location>
        <begin position="74"/>
        <end position="93"/>
    </location>
</feature>
<evidence type="ECO:0000313" key="10">
    <source>
        <dbReference type="Proteomes" id="UP000238375"/>
    </source>
</evidence>
<accession>A0A2T0SUK5</accession>
<dbReference type="InterPro" id="IPR051085">
    <property type="entry name" value="MB_O-acyltransferase"/>
</dbReference>
<evidence type="ECO:0000256" key="2">
    <source>
        <dbReference type="ARBA" id="ARBA00010323"/>
    </source>
</evidence>
<keyword evidence="5 8" id="KW-1133">Transmembrane helix</keyword>
<proteinExistence type="inferred from homology"/>
<gene>
    <name evidence="9" type="ORF">CLV58_111130</name>
</gene>
<organism evidence="9 10">
    <name type="scientific">Spirosoma oryzae</name>
    <dbReference type="NCBI Taxonomy" id="1469603"/>
    <lineage>
        <taxon>Bacteria</taxon>
        <taxon>Pseudomonadati</taxon>
        <taxon>Bacteroidota</taxon>
        <taxon>Cytophagia</taxon>
        <taxon>Cytophagales</taxon>
        <taxon>Cytophagaceae</taxon>
        <taxon>Spirosoma</taxon>
    </lineage>
</organism>
<keyword evidence="10" id="KW-1185">Reference proteome</keyword>
<dbReference type="PIRSF" id="PIRSF016636">
    <property type="entry name" value="AlgI_DltB"/>
    <property type="match status" value="1"/>
</dbReference>
<comment type="similarity">
    <text evidence="2 7">Belongs to the membrane-bound acyltransferase family.</text>
</comment>
<dbReference type="GO" id="GO:0005886">
    <property type="term" value="C:plasma membrane"/>
    <property type="evidence" value="ECO:0007669"/>
    <property type="project" value="UniProtKB-SubCell"/>
</dbReference>
<keyword evidence="4 8" id="KW-0812">Transmembrane</keyword>
<dbReference type="AlphaFoldDB" id="A0A2T0SUK5"/>
<dbReference type="Proteomes" id="UP000238375">
    <property type="component" value="Unassembled WGS sequence"/>
</dbReference>
<evidence type="ECO:0000256" key="4">
    <source>
        <dbReference type="ARBA" id="ARBA00022692"/>
    </source>
</evidence>
<dbReference type="PANTHER" id="PTHR13285">
    <property type="entry name" value="ACYLTRANSFERASE"/>
    <property type="match status" value="1"/>
</dbReference>
<evidence type="ECO:0000256" key="7">
    <source>
        <dbReference type="PIRNR" id="PIRNR016636"/>
    </source>
</evidence>
<comment type="subcellular location">
    <subcellularLocation>
        <location evidence="1">Cell membrane</location>
        <topology evidence="1">Multi-pass membrane protein</topology>
    </subcellularLocation>
</comment>
<dbReference type="PANTHER" id="PTHR13285:SF18">
    <property type="entry name" value="PROTEIN-CYSTEINE N-PALMITOYLTRANSFERASE RASP"/>
    <property type="match status" value="1"/>
</dbReference>
<dbReference type="GO" id="GO:0016746">
    <property type="term" value="F:acyltransferase activity"/>
    <property type="evidence" value="ECO:0007669"/>
    <property type="project" value="UniProtKB-KW"/>
</dbReference>
<feature type="transmembrane region" description="Helical" evidence="8">
    <location>
        <begin position="402"/>
        <end position="422"/>
    </location>
</feature>
<dbReference type="GO" id="GO:0042121">
    <property type="term" value="P:alginic acid biosynthetic process"/>
    <property type="evidence" value="ECO:0007669"/>
    <property type="project" value="InterPro"/>
</dbReference>
<feature type="transmembrane region" description="Helical" evidence="8">
    <location>
        <begin position="481"/>
        <end position="500"/>
    </location>
</feature>
<keyword evidence="6 7" id="KW-0472">Membrane</keyword>
<evidence type="ECO:0000313" key="9">
    <source>
        <dbReference type="EMBL" id="PRY37092.1"/>
    </source>
</evidence>
<dbReference type="RefSeq" id="WP_106138566.1">
    <property type="nucleotide sequence ID" value="NZ_PVTE01000011.1"/>
</dbReference>
<dbReference type="InterPro" id="IPR028362">
    <property type="entry name" value="AlgI"/>
</dbReference>
<feature type="transmembrane region" description="Helical" evidence="8">
    <location>
        <begin position="6"/>
        <end position="22"/>
    </location>
</feature>
<protein>
    <submittedName>
        <fullName evidence="9">D-alanyl-lipoteichoic acid acyltransferase DltB (MBOAT superfamily)</fullName>
    </submittedName>
</protein>
<dbReference type="PIRSF" id="PIRSF500217">
    <property type="entry name" value="AlgI"/>
    <property type="match status" value="1"/>
</dbReference>
<keyword evidence="7 9" id="KW-0012">Acyltransferase</keyword>
<dbReference type="EMBL" id="PVTE01000011">
    <property type="protein sequence ID" value="PRY37092.1"/>
    <property type="molecule type" value="Genomic_DNA"/>
</dbReference>
<evidence type="ECO:0000256" key="3">
    <source>
        <dbReference type="ARBA" id="ARBA00022475"/>
    </source>
</evidence>
<evidence type="ECO:0000256" key="1">
    <source>
        <dbReference type="ARBA" id="ARBA00004651"/>
    </source>
</evidence>
<dbReference type="InterPro" id="IPR024194">
    <property type="entry name" value="Ac/AlaTfrase_AlgI/DltB"/>
</dbReference>
<feature type="transmembrane region" description="Helical" evidence="8">
    <location>
        <begin position="335"/>
        <end position="358"/>
    </location>
</feature>
<dbReference type="OrthoDB" id="9805788at2"/>